<dbReference type="InterPro" id="IPR050745">
    <property type="entry name" value="Multifunctional_regulatory"/>
</dbReference>
<dbReference type="EMBL" id="JARPUR010000006">
    <property type="protein sequence ID" value="KAK4873622.1"/>
    <property type="molecule type" value="Genomic_DNA"/>
</dbReference>
<dbReference type="InterPro" id="IPR036770">
    <property type="entry name" value="Ankyrin_rpt-contain_sf"/>
</dbReference>
<dbReference type="PANTHER" id="PTHR24189:SF50">
    <property type="entry name" value="ANKYRIN REPEAT AND SOCS BOX PROTEIN 2"/>
    <property type="match status" value="1"/>
</dbReference>
<name>A0AAN7PR48_9COLE</name>
<dbReference type="InterPro" id="IPR002110">
    <property type="entry name" value="Ankyrin_rpt"/>
</dbReference>
<feature type="repeat" description="ANK" evidence="3">
    <location>
        <begin position="113"/>
        <end position="145"/>
    </location>
</feature>
<dbReference type="SMART" id="SM00248">
    <property type="entry name" value="ANK"/>
    <property type="match status" value="7"/>
</dbReference>
<dbReference type="Gene3D" id="1.25.40.20">
    <property type="entry name" value="Ankyrin repeat-containing domain"/>
    <property type="match status" value="3"/>
</dbReference>
<keyword evidence="5" id="KW-1185">Reference proteome</keyword>
<feature type="repeat" description="ANK" evidence="3">
    <location>
        <begin position="46"/>
        <end position="79"/>
    </location>
</feature>
<proteinExistence type="predicted"/>
<evidence type="ECO:0000313" key="4">
    <source>
        <dbReference type="EMBL" id="KAK4873622.1"/>
    </source>
</evidence>
<keyword evidence="2 3" id="KW-0040">ANK repeat</keyword>
<reference evidence="5" key="1">
    <citation type="submission" date="2023-01" db="EMBL/GenBank/DDBJ databases">
        <title>Key to firefly adult light organ development and bioluminescence: homeobox transcription factors regulate luciferase expression and transportation to peroxisome.</title>
        <authorList>
            <person name="Fu X."/>
        </authorList>
    </citation>
    <scope>NUCLEOTIDE SEQUENCE [LARGE SCALE GENOMIC DNA]</scope>
</reference>
<evidence type="ECO:0000256" key="2">
    <source>
        <dbReference type="ARBA" id="ARBA00023043"/>
    </source>
</evidence>
<evidence type="ECO:0008006" key="6">
    <source>
        <dbReference type="Google" id="ProtNLM"/>
    </source>
</evidence>
<dbReference type="Pfam" id="PF12796">
    <property type="entry name" value="Ank_2"/>
    <property type="match status" value="2"/>
</dbReference>
<dbReference type="Pfam" id="PF00023">
    <property type="entry name" value="Ank"/>
    <property type="match status" value="2"/>
</dbReference>
<dbReference type="SUPFAM" id="SSF48403">
    <property type="entry name" value="Ankyrin repeat"/>
    <property type="match status" value="1"/>
</dbReference>
<dbReference type="PANTHER" id="PTHR24189">
    <property type="entry name" value="MYOTROPHIN"/>
    <property type="match status" value="1"/>
</dbReference>
<sequence>MSFLQAIFFPKQECIRFLNAVNNQNITELDYCIASGVNPNCVSAEDGNTALHIAAENNNLRIAVKLLAIPNINIEIKNRFGYPPLHIALQFNTYRMLKMLLKNNANVNSTDRCDNTALHVAARSHSIWLAQILMKHGADINARNMMMHTPLHVAILEAPFLPMVKFLVGHGADINIQTRNTSLLLEAILYCHSNEEYQIILYLLQKGVDVNCVEKITKRNALHYCAITDSNQLAVQLLKFGANVDQKDVIGKTPMDVARDRKNYELEFIFEHADKISALMNNI</sequence>
<evidence type="ECO:0000313" key="5">
    <source>
        <dbReference type="Proteomes" id="UP001353858"/>
    </source>
</evidence>
<evidence type="ECO:0000256" key="1">
    <source>
        <dbReference type="ARBA" id="ARBA00022737"/>
    </source>
</evidence>
<dbReference type="PRINTS" id="PR01415">
    <property type="entry name" value="ANKYRIN"/>
</dbReference>
<dbReference type="Proteomes" id="UP001353858">
    <property type="component" value="Unassembled WGS sequence"/>
</dbReference>
<feature type="repeat" description="ANK" evidence="3">
    <location>
        <begin position="146"/>
        <end position="179"/>
    </location>
</feature>
<dbReference type="PROSITE" id="PS50297">
    <property type="entry name" value="ANK_REP_REGION"/>
    <property type="match status" value="4"/>
</dbReference>
<organism evidence="4 5">
    <name type="scientific">Aquatica leii</name>
    <dbReference type="NCBI Taxonomy" id="1421715"/>
    <lineage>
        <taxon>Eukaryota</taxon>
        <taxon>Metazoa</taxon>
        <taxon>Ecdysozoa</taxon>
        <taxon>Arthropoda</taxon>
        <taxon>Hexapoda</taxon>
        <taxon>Insecta</taxon>
        <taxon>Pterygota</taxon>
        <taxon>Neoptera</taxon>
        <taxon>Endopterygota</taxon>
        <taxon>Coleoptera</taxon>
        <taxon>Polyphaga</taxon>
        <taxon>Elateriformia</taxon>
        <taxon>Elateroidea</taxon>
        <taxon>Lampyridae</taxon>
        <taxon>Luciolinae</taxon>
        <taxon>Aquatica</taxon>
    </lineage>
</organism>
<accession>A0AAN7PR48</accession>
<gene>
    <name evidence="4" type="ORF">RN001_012982</name>
</gene>
<evidence type="ECO:0000256" key="3">
    <source>
        <dbReference type="PROSITE-ProRule" id="PRU00023"/>
    </source>
</evidence>
<feature type="repeat" description="ANK" evidence="3">
    <location>
        <begin position="80"/>
        <end position="112"/>
    </location>
</feature>
<dbReference type="AlphaFoldDB" id="A0AAN7PR48"/>
<keyword evidence="1" id="KW-0677">Repeat</keyword>
<protein>
    <recommendedName>
        <fullName evidence="6">Ankyrin repeat protein</fullName>
    </recommendedName>
</protein>
<comment type="caution">
    <text evidence="4">The sequence shown here is derived from an EMBL/GenBank/DDBJ whole genome shotgun (WGS) entry which is preliminary data.</text>
</comment>
<dbReference type="PROSITE" id="PS50088">
    <property type="entry name" value="ANK_REPEAT"/>
    <property type="match status" value="4"/>
</dbReference>